<dbReference type="RefSeq" id="WP_015952542.1">
    <property type="nucleotide sequence ID" value="NC_011757.1"/>
</dbReference>
<evidence type="ECO:0000256" key="1">
    <source>
        <dbReference type="SAM" id="MobiDB-lite"/>
    </source>
</evidence>
<dbReference type="EMBL" id="CP001298">
    <property type="protein sequence ID" value="ACK85558.1"/>
    <property type="molecule type" value="Genomic_DNA"/>
</dbReference>
<dbReference type="InterPro" id="IPR011990">
    <property type="entry name" value="TPR-like_helical_dom_sf"/>
</dbReference>
<name>B7KRN1_METC4</name>
<accession>B7KRN1</accession>
<feature type="region of interest" description="Disordered" evidence="1">
    <location>
        <begin position="1"/>
        <end position="20"/>
    </location>
</feature>
<dbReference type="HOGENOM" id="CLU_1775251_0_0_5"/>
<evidence type="ECO:0000313" key="3">
    <source>
        <dbReference type="Proteomes" id="UP000002385"/>
    </source>
</evidence>
<protein>
    <submittedName>
        <fullName evidence="2">Peptidase C14 caspase catalytic subunit P20</fullName>
    </submittedName>
</protein>
<dbReference type="Proteomes" id="UP000002385">
    <property type="component" value="Chromosome"/>
</dbReference>
<evidence type="ECO:0000313" key="2">
    <source>
        <dbReference type="EMBL" id="ACK85558.1"/>
    </source>
</evidence>
<reference evidence="3" key="1">
    <citation type="submission" date="2008-12" db="EMBL/GenBank/DDBJ databases">
        <title>Complete sequence of chromosome of Methylobacterium chloromethanicum CM4.</title>
        <authorList>
            <consortium name="US DOE Joint Genome Institute"/>
            <person name="Lucas S."/>
            <person name="Copeland A."/>
            <person name="Lapidus A."/>
            <person name="Glavina del Rio T."/>
            <person name="Dalin E."/>
            <person name="Tice H."/>
            <person name="Bruce D."/>
            <person name="Goodwin L."/>
            <person name="Pitluck S."/>
            <person name="Chertkov O."/>
            <person name="Brettin T."/>
            <person name="Detter J.C."/>
            <person name="Han C."/>
            <person name="Larimer F."/>
            <person name="Land M."/>
            <person name="Hauser L."/>
            <person name="Kyrpides N."/>
            <person name="Mikhailova N."/>
            <person name="Marx C."/>
            <person name="Richardson P."/>
        </authorList>
    </citation>
    <scope>NUCLEOTIDE SEQUENCE [LARGE SCALE GENOMIC DNA]</scope>
    <source>
        <strain evidence="3">CM4 / NCIMB 13688</strain>
    </source>
</reference>
<gene>
    <name evidence="2" type="ordered locus">Mchl_4784</name>
</gene>
<dbReference type="SUPFAM" id="SSF81901">
    <property type="entry name" value="HCP-like"/>
    <property type="match status" value="1"/>
</dbReference>
<dbReference type="KEGG" id="mch:Mchl_4784"/>
<organism evidence="2 3">
    <name type="scientific">Methylorubrum extorquens (strain CM4 / NCIMB 13688)</name>
    <name type="common">Methylobacterium extorquens</name>
    <dbReference type="NCBI Taxonomy" id="440085"/>
    <lineage>
        <taxon>Bacteria</taxon>
        <taxon>Pseudomonadati</taxon>
        <taxon>Pseudomonadota</taxon>
        <taxon>Alphaproteobacteria</taxon>
        <taxon>Hyphomicrobiales</taxon>
        <taxon>Methylobacteriaceae</taxon>
        <taxon>Methylorubrum</taxon>
    </lineage>
</organism>
<dbReference type="AlphaFoldDB" id="B7KRN1"/>
<proteinExistence type="predicted"/>
<dbReference type="Gene3D" id="1.25.40.10">
    <property type="entry name" value="Tetratricopeptide repeat domain"/>
    <property type="match status" value="1"/>
</dbReference>
<sequence length="146" mass="15505">MKSCDELAAGTDDPDRPKSVKGVKLGRIEASAAIEACRAAASAYTSLRRLDYQLGRAYDRAERAKEAFAAYDRSAKAGSFAAMNNLATLYEYGQGMKGSRRLCGPDGSQKAGHLAPQVLGLPRQLGGGGEHLLGCRARLFRGLGLN</sequence>
<reference evidence="2 3" key="2">
    <citation type="journal article" date="2012" name="J. Bacteriol.">
        <title>Complete genome sequences of six strains of the genus Methylobacterium.</title>
        <authorList>
            <person name="Marx C.J."/>
            <person name="Bringel F."/>
            <person name="Chistoserdova L."/>
            <person name="Moulin L."/>
            <person name="Farhan Ul Haque M."/>
            <person name="Fleischman D.E."/>
            <person name="Gruffaz C."/>
            <person name="Jourand P."/>
            <person name="Knief C."/>
            <person name="Lee M.C."/>
            <person name="Muller E.E."/>
            <person name="Nadalig T."/>
            <person name="Peyraud R."/>
            <person name="Roselli S."/>
            <person name="Russ L."/>
            <person name="Goodwin L.A."/>
            <person name="Ivanova N."/>
            <person name="Kyrpides N."/>
            <person name="Lajus A."/>
            <person name="Land M.L."/>
            <person name="Medigue C."/>
            <person name="Mikhailova N."/>
            <person name="Nolan M."/>
            <person name="Woyke T."/>
            <person name="Stolyar S."/>
            <person name="Vorholt J.A."/>
            <person name="Vuilleumier S."/>
        </authorList>
    </citation>
    <scope>NUCLEOTIDE SEQUENCE [LARGE SCALE GENOMIC DNA]</scope>
    <source>
        <strain evidence="3">CM4 / NCIMB 13688</strain>
    </source>
</reference>